<protein>
    <submittedName>
        <fullName evidence="1">Uncharacterized protein</fullName>
    </submittedName>
</protein>
<reference evidence="1 2" key="1">
    <citation type="submission" date="2020-04" db="EMBL/GenBank/DDBJ databases">
        <title>Perkinsus chesapeaki whole genome sequence.</title>
        <authorList>
            <person name="Bogema D.R."/>
        </authorList>
    </citation>
    <scope>NUCLEOTIDE SEQUENCE [LARGE SCALE GENOMIC DNA]</scope>
    <source>
        <strain evidence="1">ATCC PRA-425</strain>
    </source>
</reference>
<dbReference type="Proteomes" id="UP000591131">
    <property type="component" value="Unassembled WGS sequence"/>
</dbReference>
<dbReference type="AlphaFoldDB" id="A0A7J6KXA1"/>
<sequence>DFAPIIVELNADNSTVTVTLSKGAKSQKFTNVEFKLESPPEDDPRHLYNFQATESGRAFLTEIGLEPEVQEKLRVYFDYFDDEFQVEYDGSLAFVLEHAQRILRCIKEQFD</sequence>
<comment type="caution">
    <text evidence="1">The sequence shown here is derived from an EMBL/GenBank/DDBJ whole genome shotgun (WGS) entry which is preliminary data.</text>
</comment>
<name>A0A7J6KXA1_PERCH</name>
<evidence type="ECO:0000313" key="1">
    <source>
        <dbReference type="EMBL" id="KAF4651963.1"/>
    </source>
</evidence>
<dbReference type="EMBL" id="JAAPAO010000980">
    <property type="protein sequence ID" value="KAF4651963.1"/>
    <property type="molecule type" value="Genomic_DNA"/>
</dbReference>
<proteinExistence type="predicted"/>
<organism evidence="1 2">
    <name type="scientific">Perkinsus chesapeaki</name>
    <name type="common">Clam parasite</name>
    <name type="synonym">Perkinsus andrewsi</name>
    <dbReference type="NCBI Taxonomy" id="330153"/>
    <lineage>
        <taxon>Eukaryota</taxon>
        <taxon>Sar</taxon>
        <taxon>Alveolata</taxon>
        <taxon>Perkinsozoa</taxon>
        <taxon>Perkinsea</taxon>
        <taxon>Perkinsida</taxon>
        <taxon>Perkinsidae</taxon>
        <taxon>Perkinsus</taxon>
    </lineage>
</organism>
<accession>A0A7J6KXA1</accession>
<gene>
    <name evidence="1" type="ORF">FOL47_011336</name>
</gene>
<feature type="non-terminal residue" evidence="1">
    <location>
        <position position="111"/>
    </location>
</feature>
<evidence type="ECO:0000313" key="2">
    <source>
        <dbReference type="Proteomes" id="UP000591131"/>
    </source>
</evidence>
<keyword evidence="2" id="KW-1185">Reference proteome</keyword>